<feature type="signal peptide" evidence="3">
    <location>
        <begin position="1"/>
        <end position="21"/>
    </location>
</feature>
<dbReference type="Proteomes" id="UP000030673">
    <property type="component" value="Unassembled WGS sequence"/>
</dbReference>
<protein>
    <recommendedName>
        <fullName evidence="6">Rifin</fullName>
    </recommendedName>
</protein>
<evidence type="ECO:0000313" key="5">
    <source>
        <dbReference type="Proteomes" id="UP000030673"/>
    </source>
</evidence>
<dbReference type="EMBL" id="KE123842">
    <property type="protein sequence ID" value="EWC87417.1"/>
    <property type="molecule type" value="Genomic_DNA"/>
</dbReference>
<evidence type="ECO:0000256" key="3">
    <source>
        <dbReference type="SAM" id="SignalP"/>
    </source>
</evidence>
<dbReference type="Pfam" id="PF02009">
    <property type="entry name" value="RIFIN"/>
    <property type="match status" value="2"/>
</dbReference>
<reference evidence="4 5" key="1">
    <citation type="submission" date="2013-02" db="EMBL/GenBank/DDBJ databases">
        <title>The Genome Sequence of Plasmodium falciparum NF54.</title>
        <authorList>
            <consortium name="The Broad Institute Genome Sequencing Platform"/>
            <consortium name="The Broad Institute Genome Sequencing Center for Infectious Disease"/>
            <person name="Neafsey D."/>
            <person name="Cheeseman I."/>
            <person name="Volkman S."/>
            <person name="Adams J."/>
            <person name="Walker B."/>
            <person name="Young S.K."/>
            <person name="Zeng Q."/>
            <person name="Gargeya S."/>
            <person name="Fitzgerald M."/>
            <person name="Haas B."/>
            <person name="Abouelleil A."/>
            <person name="Alvarado L."/>
            <person name="Arachchi H.M."/>
            <person name="Berlin A.M."/>
            <person name="Chapman S.B."/>
            <person name="Dewar J."/>
            <person name="Goldberg J."/>
            <person name="Griggs A."/>
            <person name="Gujja S."/>
            <person name="Hansen M."/>
            <person name="Howarth C."/>
            <person name="Imamovic A."/>
            <person name="Larimer J."/>
            <person name="McCowan C."/>
            <person name="Murphy C."/>
            <person name="Neiman D."/>
            <person name="Pearson M."/>
            <person name="Priest M."/>
            <person name="Roberts A."/>
            <person name="Saif S."/>
            <person name="Shea T."/>
            <person name="Sisk P."/>
            <person name="Sykes S."/>
            <person name="Wortman J."/>
            <person name="Nusbaum C."/>
            <person name="Birren B."/>
        </authorList>
    </citation>
    <scope>NUCLEOTIDE SEQUENCE [LARGE SCALE GENOMIC DNA]</scope>
    <source>
        <strain evidence="4 5">NF54</strain>
    </source>
</reference>
<evidence type="ECO:0000256" key="2">
    <source>
        <dbReference type="SAM" id="Phobius"/>
    </source>
</evidence>
<evidence type="ECO:0000256" key="1">
    <source>
        <dbReference type="SAM" id="Coils"/>
    </source>
</evidence>
<sequence>MKLHCSKILLFFFPLYILVTSYHVYSKNKPSITSHHTQTNRSLCECDTQSTNYNNDEEIKSVKENFDRQASQRFEEYEERMKEKRQKCKEQRDKSIQEIIEKDKREKSLAQKVEKGCLICGCGLGSVAGSVGIFGTVAVKELTKAAIAKAVVVAKEAGMAAAKAEGAAAGKEFVIAKLQEMGISTVGVQGLQSYFVTTDYTNALTIFRAINNQYSPSSCIFVSSGTRQAFCTWVTEQSKSVANIREMLQGNSVSYTKVTEKAVGTIVTDAKKAAGEATEKAIEEVIQRSTAADIIYNQRNHNSTTHHTLKIPITRLLCECELYSPFNYDNDPQLKEVMENFNKQTQQRFEEYDERMKTTRQKCKDKCDKEIQKIILKDKLEKELMDKFATLQTDIQSDDIPTCVCEKSLADKVEKNCMKCTQNLGGIVAPSSGVLAGIAELGLNAWKTTEITAAIAAAEQAGAAKGLAAGAAKGVAEVIAQVESQFHLSTIGVNELGSVINVTNYNNSQFIFKAIFTKYRGSCLPSPPDRLTVAAGEETFCRTVNALGFTRRNVFDPSLLQDSIKSVGNQIVTKAETAASTETAKVTASETATLKAAKVGEVNATYMGYQTPIIVSIAAIVVIVLVMVIIYLILRYRRKKKMKKKLQYIKLLKE</sequence>
<accession>W7KCV6</accession>
<feature type="coiled-coil region" evidence="1">
    <location>
        <begin position="67"/>
        <end position="98"/>
    </location>
</feature>
<keyword evidence="2" id="KW-1133">Transmembrane helix</keyword>
<evidence type="ECO:0008006" key="6">
    <source>
        <dbReference type="Google" id="ProtNLM"/>
    </source>
</evidence>
<organism evidence="4 5">
    <name type="scientific">Plasmodium falciparum (isolate NF54)</name>
    <dbReference type="NCBI Taxonomy" id="5843"/>
    <lineage>
        <taxon>Eukaryota</taxon>
        <taxon>Sar</taxon>
        <taxon>Alveolata</taxon>
        <taxon>Apicomplexa</taxon>
        <taxon>Aconoidasida</taxon>
        <taxon>Haemosporida</taxon>
        <taxon>Plasmodiidae</taxon>
        <taxon>Plasmodium</taxon>
        <taxon>Plasmodium (Laverania)</taxon>
    </lineage>
</organism>
<keyword evidence="2" id="KW-0472">Membrane</keyword>
<keyword evidence="3" id="KW-0732">Signal</keyword>
<evidence type="ECO:0000313" key="4">
    <source>
        <dbReference type="EMBL" id="EWC87417.1"/>
    </source>
</evidence>
<dbReference type="NCBIfam" id="TIGR01477">
    <property type="entry name" value="RIFIN"/>
    <property type="match status" value="2"/>
</dbReference>
<keyword evidence="2" id="KW-0812">Transmembrane</keyword>
<gene>
    <name evidence="4" type="ORF">PFNF54_03542</name>
</gene>
<proteinExistence type="predicted"/>
<keyword evidence="5" id="KW-1185">Reference proteome</keyword>
<feature type="chain" id="PRO_5004895170" description="Rifin" evidence="3">
    <location>
        <begin position="22"/>
        <end position="654"/>
    </location>
</feature>
<keyword evidence="1" id="KW-0175">Coiled coil</keyword>
<dbReference type="AlphaFoldDB" id="W7KCV6"/>
<name>W7KCV6_PLAFO</name>
<dbReference type="InterPro" id="IPR006373">
    <property type="entry name" value="VSA_Rifin"/>
</dbReference>
<feature type="transmembrane region" description="Helical" evidence="2">
    <location>
        <begin position="613"/>
        <end position="634"/>
    </location>
</feature>